<proteinExistence type="predicted"/>
<gene>
    <name evidence="1" type="ORF">Acr_09g0006030</name>
</gene>
<sequence>MTTVSTAAGAVSGKRLSDGELVILLAIMDFLARIWAEPLTRVVQRSLCPVSSSGFPPSSVYQPSSGVYCWRDRRIIKRYSRARVGLVPVLLPSSSSRLWAHAQECPNKNKKKKAFTVITWDDVSDSEDMRKVRVVEMTEISLLLPHLSTLVVMCQNLMVKLQKSSSFTDSDSEENESGDEGIKYVPLKDAYDKLYEESLRLNKVNGMLSAKFKNKESECTKIAQELSEAQANLIQMKSGIALISLM</sequence>
<dbReference type="AlphaFoldDB" id="A0A7J0F8A0"/>
<accession>A0A7J0F8A0</accession>
<evidence type="ECO:0000313" key="2">
    <source>
        <dbReference type="Proteomes" id="UP000585474"/>
    </source>
</evidence>
<reference evidence="1 2" key="1">
    <citation type="submission" date="2019-07" db="EMBL/GenBank/DDBJ databases">
        <title>De Novo Assembly of kiwifruit Actinidia rufa.</title>
        <authorList>
            <person name="Sugita-Konishi S."/>
            <person name="Sato K."/>
            <person name="Mori E."/>
            <person name="Abe Y."/>
            <person name="Kisaki G."/>
            <person name="Hamano K."/>
            <person name="Suezawa K."/>
            <person name="Otani M."/>
            <person name="Fukuda T."/>
            <person name="Manabe T."/>
            <person name="Gomi K."/>
            <person name="Tabuchi M."/>
            <person name="Akimitsu K."/>
            <person name="Kataoka I."/>
        </authorList>
    </citation>
    <scope>NUCLEOTIDE SEQUENCE [LARGE SCALE GENOMIC DNA]</scope>
    <source>
        <strain evidence="2">cv. Fuchu</strain>
    </source>
</reference>
<keyword evidence="2" id="KW-1185">Reference proteome</keyword>
<protein>
    <submittedName>
        <fullName evidence="1">Uncharacterized protein</fullName>
    </submittedName>
</protein>
<dbReference type="EMBL" id="BJWL01000009">
    <property type="protein sequence ID" value="GFY94157.1"/>
    <property type="molecule type" value="Genomic_DNA"/>
</dbReference>
<comment type="caution">
    <text evidence="1">The sequence shown here is derived from an EMBL/GenBank/DDBJ whole genome shotgun (WGS) entry which is preliminary data.</text>
</comment>
<dbReference type="OrthoDB" id="1810101at2759"/>
<dbReference type="Proteomes" id="UP000585474">
    <property type="component" value="Unassembled WGS sequence"/>
</dbReference>
<organism evidence="1 2">
    <name type="scientific">Actinidia rufa</name>
    <dbReference type="NCBI Taxonomy" id="165716"/>
    <lineage>
        <taxon>Eukaryota</taxon>
        <taxon>Viridiplantae</taxon>
        <taxon>Streptophyta</taxon>
        <taxon>Embryophyta</taxon>
        <taxon>Tracheophyta</taxon>
        <taxon>Spermatophyta</taxon>
        <taxon>Magnoliopsida</taxon>
        <taxon>eudicotyledons</taxon>
        <taxon>Gunneridae</taxon>
        <taxon>Pentapetalae</taxon>
        <taxon>asterids</taxon>
        <taxon>Ericales</taxon>
        <taxon>Actinidiaceae</taxon>
        <taxon>Actinidia</taxon>
    </lineage>
</organism>
<name>A0A7J0F8A0_9ERIC</name>
<evidence type="ECO:0000313" key="1">
    <source>
        <dbReference type="EMBL" id="GFY94157.1"/>
    </source>
</evidence>